<proteinExistence type="predicted"/>
<evidence type="ECO:0000313" key="1">
    <source>
        <dbReference type="EMBL" id="KAJ5398080.1"/>
    </source>
</evidence>
<dbReference type="RefSeq" id="XP_056490132.1">
    <property type="nucleotide sequence ID" value="XM_056630830.1"/>
</dbReference>
<protein>
    <submittedName>
        <fullName evidence="1">Uncharacterized protein</fullName>
    </submittedName>
</protein>
<gene>
    <name evidence="1" type="ORF">N7509_006193</name>
</gene>
<name>A0A9W9W3S6_9EURO</name>
<dbReference type="EMBL" id="JAPZBU010000006">
    <property type="protein sequence ID" value="KAJ5398080.1"/>
    <property type="molecule type" value="Genomic_DNA"/>
</dbReference>
<sequence>MRNGCDDQFMSGFCFLLISRSYLQGYFRDNDHGPGPLWISFDRSLPSALKKLPMIKRLSSSPTKLRTFAEWGIAVNPEMIDVTVRTTDEECDLQYVIYVPFLADIEQERTTFLEATARKFTASIILHLSIFKPTVSKIVRFEFRIPDSSSLSYFLSAPPDGLDIGASHEFETAPGPETRIRTLPMGRHDICFRPFPHYYFTVILDKPSFTQEPSIMFFTLETNGDTDIEITRSAGTHEVVRRLAMLAVEENIQDDARTLTREEHRELLSLSREEYEQKMAECGSVYHRLPVSQPFYE</sequence>
<evidence type="ECO:0000313" key="2">
    <source>
        <dbReference type="Proteomes" id="UP001147747"/>
    </source>
</evidence>
<comment type="caution">
    <text evidence="1">The sequence shown here is derived from an EMBL/GenBank/DDBJ whole genome shotgun (WGS) entry which is preliminary data.</text>
</comment>
<keyword evidence="2" id="KW-1185">Reference proteome</keyword>
<reference evidence="1" key="2">
    <citation type="journal article" date="2023" name="IMA Fungus">
        <title>Comparative genomic study of the Penicillium genus elucidates a diverse pangenome and 15 lateral gene transfer events.</title>
        <authorList>
            <person name="Petersen C."/>
            <person name="Sorensen T."/>
            <person name="Nielsen M.R."/>
            <person name="Sondergaard T.E."/>
            <person name="Sorensen J.L."/>
            <person name="Fitzpatrick D.A."/>
            <person name="Frisvad J.C."/>
            <person name="Nielsen K.L."/>
        </authorList>
    </citation>
    <scope>NUCLEOTIDE SEQUENCE</scope>
    <source>
        <strain evidence="1">IBT 29677</strain>
    </source>
</reference>
<reference evidence="1" key="1">
    <citation type="submission" date="2022-12" db="EMBL/GenBank/DDBJ databases">
        <authorList>
            <person name="Petersen C."/>
        </authorList>
    </citation>
    <scope>NUCLEOTIDE SEQUENCE</scope>
    <source>
        <strain evidence="1">IBT 29677</strain>
    </source>
</reference>
<dbReference type="AlphaFoldDB" id="A0A9W9W3S6"/>
<organism evidence="1 2">
    <name type="scientific">Penicillium cosmopolitanum</name>
    <dbReference type="NCBI Taxonomy" id="1131564"/>
    <lineage>
        <taxon>Eukaryota</taxon>
        <taxon>Fungi</taxon>
        <taxon>Dikarya</taxon>
        <taxon>Ascomycota</taxon>
        <taxon>Pezizomycotina</taxon>
        <taxon>Eurotiomycetes</taxon>
        <taxon>Eurotiomycetidae</taxon>
        <taxon>Eurotiales</taxon>
        <taxon>Aspergillaceae</taxon>
        <taxon>Penicillium</taxon>
    </lineage>
</organism>
<accession>A0A9W9W3S6</accession>
<dbReference type="Proteomes" id="UP001147747">
    <property type="component" value="Unassembled WGS sequence"/>
</dbReference>
<dbReference type="OrthoDB" id="4276722at2759"/>
<dbReference type="GeneID" id="81369810"/>